<protein>
    <submittedName>
        <fullName evidence="7">Sugar isomerase</fullName>
    </submittedName>
</protein>
<feature type="transmembrane region" description="Helical" evidence="6">
    <location>
        <begin position="119"/>
        <end position="141"/>
    </location>
</feature>
<organism evidence="7 8">
    <name type="scientific">Dorea formicigenerans</name>
    <dbReference type="NCBI Taxonomy" id="39486"/>
    <lineage>
        <taxon>Bacteria</taxon>
        <taxon>Bacillati</taxon>
        <taxon>Bacillota</taxon>
        <taxon>Clostridia</taxon>
        <taxon>Lachnospirales</taxon>
        <taxon>Lachnospiraceae</taxon>
        <taxon>Dorea</taxon>
    </lineage>
</organism>
<evidence type="ECO:0000256" key="4">
    <source>
        <dbReference type="ARBA" id="ARBA00022989"/>
    </source>
</evidence>
<feature type="transmembrane region" description="Helical" evidence="6">
    <location>
        <begin position="303"/>
        <end position="328"/>
    </location>
</feature>
<keyword evidence="2" id="KW-1003">Cell membrane</keyword>
<feature type="transmembrane region" description="Helical" evidence="6">
    <location>
        <begin position="458"/>
        <end position="482"/>
    </location>
</feature>
<dbReference type="Proteomes" id="UP000261055">
    <property type="component" value="Unassembled WGS sequence"/>
</dbReference>
<evidence type="ECO:0000256" key="2">
    <source>
        <dbReference type="ARBA" id="ARBA00022475"/>
    </source>
</evidence>
<evidence type="ECO:0000313" key="8">
    <source>
        <dbReference type="Proteomes" id="UP000261055"/>
    </source>
</evidence>
<keyword evidence="5 6" id="KW-0472">Membrane</keyword>
<feature type="transmembrane region" description="Helical" evidence="6">
    <location>
        <begin position="7"/>
        <end position="27"/>
    </location>
</feature>
<evidence type="ECO:0000256" key="3">
    <source>
        <dbReference type="ARBA" id="ARBA00022692"/>
    </source>
</evidence>
<dbReference type="GO" id="GO:0016853">
    <property type="term" value="F:isomerase activity"/>
    <property type="evidence" value="ECO:0007669"/>
    <property type="project" value="UniProtKB-KW"/>
</dbReference>
<dbReference type="PANTHER" id="PTHR30250:SF26">
    <property type="entry name" value="PSMA PROTEIN"/>
    <property type="match status" value="1"/>
</dbReference>
<comment type="subcellular location">
    <subcellularLocation>
        <location evidence="1">Cell membrane</location>
        <topology evidence="1">Multi-pass membrane protein</topology>
    </subcellularLocation>
</comment>
<accession>A0A3E5GPV6</accession>
<feature type="transmembrane region" description="Helical" evidence="6">
    <location>
        <begin position="47"/>
        <end position="70"/>
    </location>
</feature>
<evidence type="ECO:0000256" key="6">
    <source>
        <dbReference type="SAM" id="Phobius"/>
    </source>
</evidence>
<name>A0A3E5GPV6_9FIRM</name>
<reference evidence="7 8" key="1">
    <citation type="submission" date="2018-08" db="EMBL/GenBank/DDBJ databases">
        <title>A genome reference for cultivated species of the human gut microbiota.</title>
        <authorList>
            <person name="Zou Y."/>
            <person name="Xue W."/>
            <person name="Luo G."/>
        </authorList>
    </citation>
    <scope>NUCLEOTIDE SEQUENCE [LARGE SCALE GENOMIC DNA]</scope>
    <source>
        <strain evidence="7 8">OM02-12</strain>
    </source>
</reference>
<gene>
    <name evidence="7" type="ORF">DXB12_14855</name>
</gene>
<feature type="transmembrane region" description="Helical" evidence="6">
    <location>
        <begin position="257"/>
        <end position="282"/>
    </location>
</feature>
<comment type="caution">
    <text evidence="7">The sequence shown here is derived from an EMBL/GenBank/DDBJ whole genome shotgun (WGS) entry which is preliminary data.</text>
</comment>
<dbReference type="RefSeq" id="WP_117614196.1">
    <property type="nucleotide sequence ID" value="NZ_QSVQ01000023.1"/>
</dbReference>
<keyword evidence="8" id="KW-1185">Reference proteome</keyword>
<keyword evidence="3 6" id="KW-0812">Transmembrane</keyword>
<keyword evidence="7" id="KW-0413">Isomerase</keyword>
<feature type="transmembrane region" description="Helical" evidence="6">
    <location>
        <begin position="91"/>
        <end position="113"/>
    </location>
</feature>
<evidence type="ECO:0000313" key="7">
    <source>
        <dbReference type="EMBL" id="RGO47166.1"/>
    </source>
</evidence>
<feature type="transmembrane region" description="Helical" evidence="6">
    <location>
        <begin position="429"/>
        <end position="452"/>
    </location>
</feature>
<evidence type="ECO:0000256" key="1">
    <source>
        <dbReference type="ARBA" id="ARBA00004651"/>
    </source>
</evidence>
<dbReference type="EMBL" id="QSVQ01000023">
    <property type="protein sequence ID" value="RGO47166.1"/>
    <property type="molecule type" value="Genomic_DNA"/>
</dbReference>
<dbReference type="InterPro" id="IPR050833">
    <property type="entry name" value="Poly_Biosynth_Transport"/>
</dbReference>
<dbReference type="PANTHER" id="PTHR30250">
    <property type="entry name" value="PST FAMILY PREDICTED COLANIC ACID TRANSPORTER"/>
    <property type="match status" value="1"/>
</dbReference>
<evidence type="ECO:0000256" key="5">
    <source>
        <dbReference type="ARBA" id="ARBA00023136"/>
    </source>
</evidence>
<feature type="transmembrane region" description="Helical" evidence="6">
    <location>
        <begin position="182"/>
        <end position="203"/>
    </location>
</feature>
<sequence>MDRGKKLILNTYFSLFYEILSLAYGFIVPQLVLQCYGSAVNGLVSSITHFLGFISLAECGVGAVVRSALYGPLAEKNDIMISKIVKSSNNFFKKVGLLLLGYTIVLVFVYPLTVKDSFGYVYTATLVVILSLVTFSQYYFSMTYRLLLAADQLVFVQMIVQSVTLGLNLIICFVAVKFKLSIHIYKLLTSIFFLVQPVTYACVVKYRYKIDRKIVLDEEPIKQKWNGLAQHIATVVLVSTDTMVLTLFSTLENVSIYAVYNIVVSGIKSIVTAFTNGMQALLGNMYVKKEYELLEHTFASIEWIVHTITTFSYTCCGILIVPFVMVYTRKITDISYVVPTFAILITLAQAMYSYRIPYNMMILAVGHYKQTQNSAIIEACINLILSIILVIKFGLIGVAIGTLIAMSYRTIYFALYLKHNVLKRSFSHFVKHILVDLLSALLISICTLQINITQLTYIAFFVMAIKTAFIAVVVIVLVNFILYRKEMKSGIGLLIGKR</sequence>
<proteinExistence type="predicted"/>
<feature type="transmembrane region" description="Helical" evidence="6">
    <location>
        <begin position="153"/>
        <end position="176"/>
    </location>
</feature>
<keyword evidence="4 6" id="KW-1133">Transmembrane helix</keyword>
<feature type="transmembrane region" description="Helical" evidence="6">
    <location>
        <begin position="334"/>
        <end position="354"/>
    </location>
</feature>
<dbReference type="GO" id="GO:0005886">
    <property type="term" value="C:plasma membrane"/>
    <property type="evidence" value="ECO:0007669"/>
    <property type="project" value="UniProtKB-SubCell"/>
</dbReference>
<dbReference type="AlphaFoldDB" id="A0A3E5GPV6"/>